<dbReference type="AlphaFoldDB" id="A0A2P2P809"/>
<organism evidence="1">
    <name type="scientific">Rhizophora mucronata</name>
    <name type="common">Asiatic mangrove</name>
    <dbReference type="NCBI Taxonomy" id="61149"/>
    <lineage>
        <taxon>Eukaryota</taxon>
        <taxon>Viridiplantae</taxon>
        <taxon>Streptophyta</taxon>
        <taxon>Embryophyta</taxon>
        <taxon>Tracheophyta</taxon>
        <taxon>Spermatophyta</taxon>
        <taxon>Magnoliopsida</taxon>
        <taxon>eudicotyledons</taxon>
        <taxon>Gunneridae</taxon>
        <taxon>Pentapetalae</taxon>
        <taxon>rosids</taxon>
        <taxon>fabids</taxon>
        <taxon>Malpighiales</taxon>
        <taxon>Rhizophoraceae</taxon>
        <taxon>Rhizophora</taxon>
    </lineage>
</organism>
<evidence type="ECO:0000313" key="1">
    <source>
        <dbReference type="EMBL" id="MBX50910.1"/>
    </source>
</evidence>
<dbReference type="EMBL" id="GGEC01070426">
    <property type="protein sequence ID" value="MBX50910.1"/>
    <property type="molecule type" value="Transcribed_RNA"/>
</dbReference>
<reference evidence="1" key="1">
    <citation type="submission" date="2018-02" db="EMBL/GenBank/DDBJ databases">
        <title>Rhizophora mucronata_Transcriptome.</title>
        <authorList>
            <person name="Meera S.P."/>
            <person name="Sreeshan A."/>
            <person name="Augustine A."/>
        </authorList>
    </citation>
    <scope>NUCLEOTIDE SEQUENCE</scope>
    <source>
        <tissue evidence="1">Leaf</tissue>
    </source>
</reference>
<sequence>MLWSNPHKRFQSTSFYLCLPELISMHLHLSLTFKTNQSLNSVFFPINRITCIINSRQYQMQLLKIV</sequence>
<proteinExistence type="predicted"/>
<name>A0A2P2P809_RHIMU</name>
<accession>A0A2P2P809</accession>
<protein>
    <submittedName>
        <fullName evidence="1">Uncharacterized protein</fullName>
    </submittedName>
</protein>